<reference evidence="2" key="1">
    <citation type="journal article" date="2017" name="Nat. Microbiol.">
        <title>Global analysis of biosynthetic gene clusters reveals vast potential of secondary metabolite production in Penicillium species.</title>
        <authorList>
            <person name="Nielsen J.C."/>
            <person name="Grijseels S."/>
            <person name="Prigent S."/>
            <person name="Ji B."/>
            <person name="Dainat J."/>
            <person name="Nielsen K.F."/>
            <person name="Frisvad J.C."/>
            <person name="Workman M."/>
            <person name="Nielsen J."/>
        </authorList>
    </citation>
    <scope>NUCLEOTIDE SEQUENCE [LARGE SCALE GENOMIC DNA]</scope>
    <source>
        <strain evidence="2">IBT 4502</strain>
    </source>
</reference>
<dbReference type="EMBL" id="MDYM01000001">
    <property type="protein sequence ID" value="OQD72285.1"/>
    <property type="molecule type" value="Genomic_DNA"/>
</dbReference>
<accession>A0A1V6P5L9</accession>
<dbReference type="AlphaFoldDB" id="A0A1V6P5L9"/>
<gene>
    <name evidence="1" type="ORF">PENPOL_c001G07062</name>
</gene>
<evidence type="ECO:0000313" key="2">
    <source>
        <dbReference type="Proteomes" id="UP000191408"/>
    </source>
</evidence>
<comment type="caution">
    <text evidence="1">The sequence shown here is derived from an EMBL/GenBank/DDBJ whole genome shotgun (WGS) entry which is preliminary data.</text>
</comment>
<protein>
    <submittedName>
        <fullName evidence="1">Uncharacterized protein</fullName>
    </submittedName>
</protein>
<organism evidence="1 2">
    <name type="scientific">Penicillium polonicum</name>
    <dbReference type="NCBI Taxonomy" id="60169"/>
    <lineage>
        <taxon>Eukaryota</taxon>
        <taxon>Fungi</taxon>
        <taxon>Dikarya</taxon>
        <taxon>Ascomycota</taxon>
        <taxon>Pezizomycotina</taxon>
        <taxon>Eurotiomycetes</taxon>
        <taxon>Eurotiomycetidae</taxon>
        <taxon>Eurotiales</taxon>
        <taxon>Aspergillaceae</taxon>
        <taxon>Penicillium</taxon>
    </lineage>
</organism>
<proteinExistence type="predicted"/>
<dbReference type="Proteomes" id="UP000191408">
    <property type="component" value="Unassembled WGS sequence"/>
</dbReference>
<name>A0A1V6P5L9_PENPO</name>
<sequence length="111" mass="12341">MTERSLRLGNFFKRKAPDKMVICQMRDRPTISISAAILDLPGHSNQGCEVYACMCPENGVHFGFPDRDWRTLAFLLVTWRHFRSAFINSSLGNSAYKAAAGTPCSVGALML</sequence>
<keyword evidence="2" id="KW-1185">Reference proteome</keyword>
<evidence type="ECO:0000313" key="1">
    <source>
        <dbReference type="EMBL" id="OQD72285.1"/>
    </source>
</evidence>